<dbReference type="EMBL" id="AP023354">
    <property type="protein sequence ID" value="BCJ32442.1"/>
    <property type="molecule type" value="Genomic_DNA"/>
</dbReference>
<evidence type="ECO:0000313" key="2">
    <source>
        <dbReference type="EMBL" id="BCJ32442.1"/>
    </source>
</evidence>
<accession>A0A810LD15</accession>
<feature type="transmembrane region" description="Helical" evidence="1">
    <location>
        <begin position="20"/>
        <end position="39"/>
    </location>
</feature>
<protein>
    <submittedName>
        <fullName evidence="2">Uncharacterized protein</fullName>
    </submittedName>
</protein>
<keyword evidence="1" id="KW-1133">Transmembrane helix</keyword>
<keyword evidence="1" id="KW-0812">Transmembrane</keyword>
<evidence type="ECO:0000256" key="1">
    <source>
        <dbReference type="SAM" id="Phobius"/>
    </source>
</evidence>
<dbReference type="KEGG" id="aser:Asera_65500"/>
<dbReference type="Proteomes" id="UP000680750">
    <property type="component" value="Chromosome"/>
</dbReference>
<proteinExistence type="predicted"/>
<sequence length="141" mass="14759">MPLARIKHGIAYARQPVRIARWGVAVAVLLGVAVGAVVVHQVDGARADVPHPVTGTVTAVDEDGTALGFRADDEPHGGTTGYALGPVDWIDSAGTTHLAGTHPSCLAPLSHGQHVELWLLDVRDANAGPRQVITRVRCLSD</sequence>
<evidence type="ECO:0000313" key="3">
    <source>
        <dbReference type="Proteomes" id="UP000680750"/>
    </source>
</evidence>
<keyword evidence="1" id="KW-0472">Membrane</keyword>
<dbReference type="OrthoDB" id="3404661at2"/>
<organism evidence="2 3">
    <name type="scientific">Actinocatenispora sera</name>
    <dbReference type="NCBI Taxonomy" id="390989"/>
    <lineage>
        <taxon>Bacteria</taxon>
        <taxon>Bacillati</taxon>
        <taxon>Actinomycetota</taxon>
        <taxon>Actinomycetes</taxon>
        <taxon>Micromonosporales</taxon>
        <taxon>Micromonosporaceae</taxon>
        <taxon>Actinocatenispora</taxon>
    </lineage>
</organism>
<name>A0A810LD15_9ACTN</name>
<keyword evidence="3" id="KW-1185">Reference proteome</keyword>
<gene>
    <name evidence="2" type="ORF">Asera_65500</name>
</gene>
<dbReference type="RefSeq" id="WP_030445097.1">
    <property type="nucleotide sequence ID" value="NZ_AP023354.1"/>
</dbReference>
<reference evidence="2" key="1">
    <citation type="submission" date="2020-08" db="EMBL/GenBank/DDBJ databases">
        <title>Whole genome shotgun sequence of Actinocatenispora sera NBRC 101916.</title>
        <authorList>
            <person name="Komaki H."/>
            <person name="Tamura T."/>
        </authorList>
    </citation>
    <scope>NUCLEOTIDE SEQUENCE</scope>
    <source>
        <strain evidence="2">NBRC 101916</strain>
    </source>
</reference>
<dbReference type="AlphaFoldDB" id="A0A810LD15"/>